<name>A0A261BAN1_CAERE</name>
<dbReference type="eggNOG" id="ENOG502T3EW">
    <property type="taxonomic scope" value="Eukaryota"/>
</dbReference>
<evidence type="ECO:0000313" key="1">
    <source>
        <dbReference type="EMBL" id="OZG07402.1"/>
    </source>
</evidence>
<gene>
    <name evidence="1" type="ORF">FL82_00767</name>
</gene>
<keyword evidence="2" id="KW-1185">Reference proteome</keyword>
<evidence type="ECO:0000313" key="2">
    <source>
        <dbReference type="Proteomes" id="UP000216624"/>
    </source>
</evidence>
<dbReference type="PANTHER" id="PTHR21503">
    <property type="entry name" value="F-BOX-CONTAINING HYPOTHETICAL PROTEIN C.ELEGANS"/>
    <property type="match status" value="1"/>
</dbReference>
<comment type="caution">
    <text evidence="1">The sequence shown here is derived from an EMBL/GenBank/DDBJ whole genome shotgun (WGS) entry which is preliminary data.</text>
</comment>
<protein>
    <submittedName>
        <fullName evidence="1">Uncharacterized protein</fullName>
    </submittedName>
</protein>
<proteinExistence type="predicted"/>
<dbReference type="Proteomes" id="UP000216624">
    <property type="component" value="Unassembled WGS sequence"/>
</dbReference>
<dbReference type="PANTHER" id="PTHR21503:SF8">
    <property type="entry name" value="F-BOX ASSOCIATED DOMAIN-CONTAINING PROTEIN-RELATED"/>
    <property type="match status" value="1"/>
</dbReference>
<sequence length="346" mass="40755">MSFFLSLPYTFHREVMPLLDPHQVVHWAIDEPYFRYILSLVKIPAEKLTWNFKERFYISIEFDGLDPIKFYIPDWLPRYRKTKKTEAIDTWSLKFEIVKHKPVTRRNPFYENVAMPTRESIPPGTTKMELMEAVTNYLREMLRIKKYSVSSYHSKSINFFNCFIWKVAGKFASVEFTSPKSLELGRASEELKMLQEKQEIEKLVVHFRNTKNQHGYTSPLKRKFVTIEDSEFIQLDSLLYSESSQVTVLRSEFNGIDVNAIIKQWMNGGLNNLEMLRLKLNKMTFADEVFNDIEVVPTSTKPHPLASGLTRIHWTHSVDICRSCDGRLATIFYLGSKIFDFFIWKN</sequence>
<dbReference type="OMA" id="LENCHTS"/>
<dbReference type="KEGG" id="crq:GCK72_024023"/>
<dbReference type="HOGENOM" id="CLU_759179_0_0_1"/>
<dbReference type="CTD" id="9825359"/>
<organism evidence="1 2">
    <name type="scientific">Caenorhabditis remanei</name>
    <name type="common">Caenorhabditis vulgaris</name>
    <dbReference type="NCBI Taxonomy" id="31234"/>
    <lineage>
        <taxon>Eukaryota</taxon>
        <taxon>Metazoa</taxon>
        <taxon>Ecdysozoa</taxon>
        <taxon>Nematoda</taxon>
        <taxon>Chromadorea</taxon>
        <taxon>Rhabditida</taxon>
        <taxon>Rhabditina</taxon>
        <taxon>Rhabditomorpha</taxon>
        <taxon>Rhabditoidea</taxon>
        <taxon>Rhabditidae</taxon>
        <taxon>Peloderinae</taxon>
        <taxon>Caenorhabditis</taxon>
    </lineage>
</organism>
<dbReference type="OrthoDB" id="10381377at2759"/>
<dbReference type="InterPro" id="IPR012885">
    <property type="entry name" value="F-box_Sdz-33"/>
</dbReference>
<dbReference type="EMBL" id="NMWX01000001">
    <property type="protein sequence ID" value="OZG07402.1"/>
    <property type="molecule type" value="Genomic_DNA"/>
</dbReference>
<accession>A0A261BAN1</accession>
<feature type="non-terminal residue" evidence="1">
    <location>
        <position position="346"/>
    </location>
</feature>
<feature type="non-terminal residue" evidence="1">
    <location>
        <position position="1"/>
    </location>
</feature>
<dbReference type="Pfam" id="PF07735">
    <property type="entry name" value="FBA_2"/>
    <property type="match status" value="1"/>
</dbReference>
<reference evidence="1" key="1">
    <citation type="submission" date="2017-08" db="EMBL/GenBank/DDBJ databases">
        <authorList>
            <person name="de Groot N.N."/>
        </authorList>
    </citation>
    <scope>NUCLEOTIDE SEQUENCE [LARGE SCALE GENOMIC DNA]</scope>
    <source>
        <strain evidence="1">PX439</strain>
    </source>
</reference>